<dbReference type="AlphaFoldDB" id="A0A6G0YKJ7"/>
<dbReference type="Proteomes" id="UP000478052">
    <property type="component" value="Unassembled WGS sequence"/>
</dbReference>
<dbReference type="EMBL" id="VUJU01003592">
    <property type="protein sequence ID" value="KAF0757390.1"/>
    <property type="molecule type" value="Genomic_DNA"/>
</dbReference>
<protein>
    <submittedName>
        <fullName evidence="1">Uncharacterized protein</fullName>
    </submittedName>
</protein>
<accession>A0A6G0YKJ7</accession>
<evidence type="ECO:0000313" key="2">
    <source>
        <dbReference type="Proteomes" id="UP000478052"/>
    </source>
</evidence>
<name>A0A6G0YKJ7_APHCR</name>
<keyword evidence="2" id="KW-1185">Reference proteome</keyword>
<organism evidence="1 2">
    <name type="scientific">Aphis craccivora</name>
    <name type="common">Cowpea aphid</name>
    <dbReference type="NCBI Taxonomy" id="307492"/>
    <lineage>
        <taxon>Eukaryota</taxon>
        <taxon>Metazoa</taxon>
        <taxon>Ecdysozoa</taxon>
        <taxon>Arthropoda</taxon>
        <taxon>Hexapoda</taxon>
        <taxon>Insecta</taxon>
        <taxon>Pterygota</taxon>
        <taxon>Neoptera</taxon>
        <taxon>Paraneoptera</taxon>
        <taxon>Hemiptera</taxon>
        <taxon>Sternorrhyncha</taxon>
        <taxon>Aphidomorpha</taxon>
        <taxon>Aphidoidea</taxon>
        <taxon>Aphididae</taxon>
        <taxon>Aphidini</taxon>
        <taxon>Aphis</taxon>
        <taxon>Aphis</taxon>
    </lineage>
</organism>
<gene>
    <name evidence="1" type="ORF">FWK35_00023425</name>
</gene>
<reference evidence="1 2" key="1">
    <citation type="submission" date="2019-08" db="EMBL/GenBank/DDBJ databases">
        <title>Whole genome of Aphis craccivora.</title>
        <authorList>
            <person name="Voronova N.V."/>
            <person name="Shulinski R.S."/>
            <person name="Bandarenka Y.V."/>
            <person name="Zhorov D.G."/>
            <person name="Warner D."/>
        </authorList>
    </citation>
    <scope>NUCLEOTIDE SEQUENCE [LARGE SCALE GENOMIC DNA]</scope>
    <source>
        <strain evidence="1">180601</strain>
        <tissue evidence="1">Whole Body</tissue>
    </source>
</reference>
<proteinExistence type="predicted"/>
<evidence type="ECO:0000313" key="1">
    <source>
        <dbReference type="EMBL" id="KAF0757390.1"/>
    </source>
</evidence>
<sequence length="58" mass="6510">MDVLGSIFTGSRNWMSHHVLTAENPQMMQSMSCSGVADGRGSATYWKCKWKNRSTQIT</sequence>
<comment type="caution">
    <text evidence="1">The sequence shown here is derived from an EMBL/GenBank/DDBJ whole genome shotgun (WGS) entry which is preliminary data.</text>
</comment>